<name>A0AAW1JHR1_POPJA</name>
<evidence type="ECO:0000313" key="2">
    <source>
        <dbReference type="Proteomes" id="UP001458880"/>
    </source>
</evidence>
<organism evidence="1 2">
    <name type="scientific">Popillia japonica</name>
    <name type="common">Japanese beetle</name>
    <dbReference type="NCBI Taxonomy" id="7064"/>
    <lineage>
        <taxon>Eukaryota</taxon>
        <taxon>Metazoa</taxon>
        <taxon>Ecdysozoa</taxon>
        <taxon>Arthropoda</taxon>
        <taxon>Hexapoda</taxon>
        <taxon>Insecta</taxon>
        <taxon>Pterygota</taxon>
        <taxon>Neoptera</taxon>
        <taxon>Endopterygota</taxon>
        <taxon>Coleoptera</taxon>
        <taxon>Polyphaga</taxon>
        <taxon>Scarabaeiformia</taxon>
        <taxon>Scarabaeidae</taxon>
        <taxon>Rutelinae</taxon>
        <taxon>Popillia</taxon>
    </lineage>
</organism>
<reference evidence="1 2" key="1">
    <citation type="journal article" date="2024" name="BMC Genomics">
        <title>De novo assembly and annotation of Popillia japonica's genome with initial clues to its potential as an invasive pest.</title>
        <authorList>
            <person name="Cucini C."/>
            <person name="Boschi S."/>
            <person name="Funari R."/>
            <person name="Cardaioli E."/>
            <person name="Iannotti N."/>
            <person name="Marturano G."/>
            <person name="Paoli F."/>
            <person name="Bruttini M."/>
            <person name="Carapelli A."/>
            <person name="Frati F."/>
            <person name="Nardi F."/>
        </authorList>
    </citation>
    <scope>NUCLEOTIDE SEQUENCE [LARGE SCALE GENOMIC DNA]</scope>
    <source>
        <strain evidence="1">DMR45628</strain>
    </source>
</reference>
<evidence type="ECO:0000313" key="1">
    <source>
        <dbReference type="EMBL" id="KAK9703106.1"/>
    </source>
</evidence>
<proteinExistence type="predicted"/>
<gene>
    <name evidence="1" type="ORF">QE152_g29540</name>
</gene>
<dbReference type="EMBL" id="JASPKY010000376">
    <property type="protein sequence ID" value="KAK9703106.1"/>
    <property type="molecule type" value="Genomic_DNA"/>
</dbReference>
<evidence type="ECO:0008006" key="3">
    <source>
        <dbReference type="Google" id="ProtNLM"/>
    </source>
</evidence>
<accession>A0AAW1JHR1</accession>
<dbReference type="AlphaFoldDB" id="A0AAW1JHR1"/>
<sequence>MQSIRVSECVYADDILVMAANGRALHENGNVLNKVIRTCSQKSTKINLAPKKMQSIRVSECVYADDILVMAANGRALHENGNVRAKELNKNRMIISPPKTKVMVECRLSRPFF</sequence>
<protein>
    <recommendedName>
        <fullName evidence="3">Reverse transcriptase domain-containing protein</fullName>
    </recommendedName>
</protein>
<dbReference type="Proteomes" id="UP001458880">
    <property type="component" value="Unassembled WGS sequence"/>
</dbReference>
<keyword evidence="2" id="KW-1185">Reference proteome</keyword>
<comment type="caution">
    <text evidence="1">The sequence shown here is derived from an EMBL/GenBank/DDBJ whole genome shotgun (WGS) entry which is preliminary data.</text>
</comment>